<sequence>MSSIFELFGSIVLDTSGAEKALAKVSKAGQKVGGALGKGFKLAGQAALQMGKVIGTGVAAGTAAMGKLVSSAMSAYASYEQLEGGVQKLFGDDAQNLVMEYARNAYRTAGLSANEYMDTVTSFSASLISSLGKDTVAAAAYADLAITDMADNANTFGANMEDIQNAYKGFSKQNYTMLDNLKLGYGGTQKEMERLLADAEKLSGVKYDISSFADIIEAIHVIQESQNIAGTTAKEASTTISGSIGSVKAAWANLLSGLADGNQDIDQLVGNLSDSVMTAVDNIVPRLQTMSPHLVQAVQTLVSTLGPQLPGIINSILPGMVETATTLITGLADVLPDLLGSIIDVLPNVVKQIGGALKKLFPSLLKTFKSLIGKIDFKGLGTAIGSGLRSIVTNLPEIMSSIGSAIKGAWEDVGYPLIAGIFKGVFGVDPPEWEDVAKTIETSWENFKKVGGVVLRVLFGLDNEKPSQAEIDEAKQIVEDWWDGVVTAVGEYCCIDFRGIGRKANLMARDIQTWWNNVIKGLHLTVGFSFTSNGIKNTLQGSLKDMLDDRTNGVTNFDGTPADQATVDTVNKLAQENLRNDPNAWLILNGATPLGQPKYSNTYIGAPSAHADGAVFSRPTLFDTHSGYHLVGEAGAEAVAPIGVLQSYVKSAVAEAMGASMERKLDQMLAALQNGFSGMNQQIVLDTGVLVGATAGKMDKRLGRMALRKGRNA</sequence>
<name>A0A8S5SYS8_9CAUD</name>
<accession>A0A8S5SYS8</accession>
<evidence type="ECO:0000313" key="1">
    <source>
        <dbReference type="EMBL" id="DAF56276.1"/>
    </source>
</evidence>
<reference evidence="1" key="1">
    <citation type="journal article" date="2021" name="Proc. Natl. Acad. Sci. U.S.A.">
        <title>A Catalog of Tens of Thousands of Viruses from Human Metagenomes Reveals Hidden Associations with Chronic Diseases.</title>
        <authorList>
            <person name="Tisza M.J."/>
            <person name="Buck C.B."/>
        </authorList>
    </citation>
    <scope>NUCLEOTIDE SEQUENCE</scope>
    <source>
        <strain evidence="1">CtPyh10</strain>
    </source>
</reference>
<proteinExistence type="predicted"/>
<dbReference type="InterPro" id="IPR016024">
    <property type="entry name" value="ARM-type_fold"/>
</dbReference>
<organism evidence="1">
    <name type="scientific">Siphoviridae sp. ctPyh10</name>
    <dbReference type="NCBI Taxonomy" id="2827865"/>
    <lineage>
        <taxon>Viruses</taxon>
        <taxon>Duplodnaviria</taxon>
        <taxon>Heunggongvirae</taxon>
        <taxon>Uroviricota</taxon>
        <taxon>Caudoviricetes</taxon>
    </lineage>
</organism>
<dbReference type="SUPFAM" id="SSF48371">
    <property type="entry name" value="ARM repeat"/>
    <property type="match status" value="1"/>
</dbReference>
<protein>
    <submittedName>
        <fullName evidence="1">Tail tape measure protein</fullName>
    </submittedName>
</protein>
<dbReference type="EMBL" id="BK032711">
    <property type="protein sequence ID" value="DAF56276.1"/>
    <property type="molecule type" value="Genomic_DNA"/>
</dbReference>